<dbReference type="InterPro" id="IPR045851">
    <property type="entry name" value="AMP-bd_C_sf"/>
</dbReference>
<dbReference type="Pfam" id="PF13193">
    <property type="entry name" value="AMP-binding_C"/>
    <property type="match status" value="1"/>
</dbReference>
<evidence type="ECO:0000259" key="4">
    <source>
        <dbReference type="Pfam" id="PF13193"/>
    </source>
</evidence>
<dbReference type="Proteomes" id="UP001213664">
    <property type="component" value="Chromosome"/>
</dbReference>
<dbReference type="PANTHER" id="PTHR43201:SF5">
    <property type="entry name" value="MEDIUM-CHAIN ACYL-COA LIGASE ACSF2, MITOCHONDRIAL"/>
    <property type="match status" value="1"/>
</dbReference>
<reference evidence="5" key="1">
    <citation type="submission" date="2023-03" db="EMBL/GenBank/DDBJ databases">
        <title>Andean soil-derived lignocellulolytic bacterial consortium as a source of novel taxa and putative plastic-active enzymes.</title>
        <authorList>
            <person name="Diaz-Garcia L."/>
            <person name="Chuvochina M."/>
            <person name="Feuerriegel G."/>
            <person name="Bunk B."/>
            <person name="Sproer C."/>
            <person name="Streit W.R."/>
            <person name="Rodriguez L.M."/>
            <person name="Overmann J."/>
            <person name="Jimenez D.J."/>
        </authorList>
    </citation>
    <scope>NUCLEOTIDE SEQUENCE</scope>
    <source>
        <strain evidence="5">MAG 833</strain>
    </source>
</reference>
<dbReference type="Gene3D" id="3.40.50.12780">
    <property type="entry name" value="N-terminal domain of ligase-like"/>
    <property type="match status" value="1"/>
</dbReference>
<proteinExistence type="inferred from homology"/>
<protein>
    <submittedName>
        <fullName evidence="5">Class I adenylate-forming enzyme family protein</fullName>
    </submittedName>
</protein>
<evidence type="ECO:0000259" key="3">
    <source>
        <dbReference type="Pfam" id="PF00501"/>
    </source>
</evidence>
<accession>A0AAJ5WZI4</accession>
<dbReference type="Pfam" id="PF00501">
    <property type="entry name" value="AMP-binding"/>
    <property type="match status" value="1"/>
</dbReference>
<sequence length="549" mass="59900">MELNDSAPYGRTRIERERFYRERGLWTDECLGLLPATAASRWPDREFVYCDGRRYTYQEFWRWTLAVAHDLTARGLKPGDHILLQMANGMEVLVLQFAAWRIGAVSIPVVPMFRLRELTTIVDELHPKMIAVSAQVGSRNLADEVDKVVAETGLKPLEMYLVGGADRGGWRRLPASPAPSTPLDEAGLPSPPPADKCCLTLYTSGSTAAPKGALLTPRAILSNSMTYRLTHGLDESMVALAASPLAHVAALATGIINPMTVGGRTVVMSTWRPEAGIQLIEQERVTHFGTVVTYLQDIVELYEKGDGGDHRIRIVSVGGAPTPPTLIHRADAIGIGAINQYGMTEVACNSTLGRPDHPLERRAVNSGRVVYGTEIQAVDEDRRALPPGEVGELRIRSPQLMLGYTSPEATAECMDEDGWFYTGDVGSVDDEGWLRIHGRIKDIINRGGEKFSAQDIEIALAGFPGVAAVAAVGAPDARFGEVVAAFVKLAPDAEWAGPEPLLAHLETLRMARSKFPVIWRVVDQFPVTAAGKIQKQALRDQLKAEMLVE</sequence>
<dbReference type="InterPro" id="IPR042099">
    <property type="entry name" value="ANL_N_sf"/>
</dbReference>
<comment type="similarity">
    <text evidence="1">Belongs to the ATP-dependent AMP-binding enzyme family.</text>
</comment>
<name>A0AAJ5WZI4_9CAUL</name>
<evidence type="ECO:0000256" key="2">
    <source>
        <dbReference type="ARBA" id="ARBA00022598"/>
    </source>
</evidence>
<dbReference type="GO" id="GO:0031956">
    <property type="term" value="F:medium-chain fatty acid-CoA ligase activity"/>
    <property type="evidence" value="ECO:0007669"/>
    <property type="project" value="TreeGrafter"/>
</dbReference>
<dbReference type="EMBL" id="CP119326">
    <property type="protein sequence ID" value="WEK38462.1"/>
    <property type="molecule type" value="Genomic_DNA"/>
</dbReference>
<dbReference type="AlphaFoldDB" id="A0AAJ5WZI4"/>
<dbReference type="PANTHER" id="PTHR43201">
    <property type="entry name" value="ACYL-COA SYNTHETASE"/>
    <property type="match status" value="1"/>
</dbReference>
<feature type="domain" description="AMP-dependent synthetase/ligase" evidence="3">
    <location>
        <begin position="38"/>
        <end position="404"/>
    </location>
</feature>
<organism evidence="5 6">
    <name type="scientific">Candidatus Brevundimonas colombiensis</name>
    <dbReference type="NCBI Taxonomy" id="3121376"/>
    <lineage>
        <taxon>Bacteria</taxon>
        <taxon>Pseudomonadati</taxon>
        <taxon>Pseudomonadota</taxon>
        <taxon>Alphaproteobacteria</taxon>
        <taxon>Caulobacterales</taxon>
        <taxon>Caulobacteraceae</taxon>
        <taxon>Brevundimonas</taxon>
    </lineage>
</organism>
<dbReference type="GO" id="GO:0006631">
    <property type="term" value="P:fatty acid metabolic process"/>
    <property type="evidence" value="ECO:0007669"/>
    <property type="project" value="TreeGrafter"/>
</dbReference>
<feature type="domain" description="AMP-binding enzyme C-terminal" evidence="4">
    <location>
        <begin position="456"/>
        <end position="532"/>
    </location>
</feature>
<keyword evidence="2" id="KW-0436">Ligase</keyword>
<gene>
    <name evidence="5" type="ORF">P0Y50_07820</name>
</gene>
<dbReference type="InterPro" id="IPR000873">
    <property type="entry name" value="AMP-dep_synth/lig_dom"/>
</dbReference>
<evidence type="ECO:0000313" key="6">
    <source>
        <dbReference type="Proteomes" id="UP001213664"/>
    </source>
</evidence>
<dbReference type="InterPro" id="IPR025110">
    <property type="entry name" value="AMP-bd_C"/>
</dbReference>
<dbReference type="Gene3D" id="3.30.300.30">
    <property type="match status" value="1"/>
</dbReference>
<dbReference type="SUPFAM" id="SSF56801">
    <property type="entry name" value="Acetyl-CoA synthetase-like"/>
    <property type="match status" value="1"/>
</dbReference>
<evidence type="ECO:0000256" key="1">
    <source>
        <dbReference type="ARBA" id="ARBA00006432"/>
    </source>
</evidence>
<evidence type="ECO:0000313" key="5">
    <source>
        <dbReference type="EMBL" id="WEK38462.1"/>
    </source>
</evidence>